<evidence type="ECO:0000259" key="4">
    <source>
        <dbReference type="Pfam" id="PF01494"/>
    </source>
</evidence>
<dbReference type="InterPro" id="IPR050641">
    <property type="entry name" value="RIFMO-like"/>
</dbReference>
<dbReference type="InterPro" id="IPR036188">
    <property type="entry name" value="FAD/NAD-bd_sf"/>
</dbReference>
<dbReference type="InterPro" id="IPR002938">
    <property type="entry name" value="FAD-bd"/>
</dbReference>
<dbReference type="PRINTS" id="PR00420">
    <property type="entry name" value="RNGMNOXGNASE"/>
</dbReference>
<dbReference type="PANTHER" id="PTHR43004">
    <property type="entry name" value="TRK SYSTEM POTASSIUM UPTAKE PROTEIN"/>
    <property type="match status" value="1"/>
</dbReference>
<dbReference type="Gene3D" id="3.30.9.10">
    <property type="entry name" value="D-Amino Acid Oxidase, subunit A, domain 2"/>
    <property type="match status" value="1"/>
</dbReference>
<proteinExistence type="predicted"/>
<dbReference type="InterPro" id="IPR012733">
    <property type="entry name" value="HB_mOase"/>
</dbReference>
<sequence length="413" mass="46359">MPPHCQSRAGIVRTETTTMKTQVAIIGAGPSGLLLGQLLHKAGIDTVIVERQTPEYVLGRIRAGVLEQGTVDLLREAGVAERMDREGLVHEGVELLVGGRRQRLDLKALTGGKTVMVYGQTEVTRDLMQAREASGAPIIYSASNVQPHELKGEQPYLTYEKDGQMHRVDCDYIAGCDGFHGVSRQSIPEGILKQYERVYPFGWLGMLSDTPPVNHELIYAHHERGFVLCSQRSHTRSRYYLQVPLDEQVEAWPDERFWAELKARLPEDVAARLVTGPALEKSIAPLRSLVVEPMQYGHLFLVGDAAHIVPPTGAKGLNLAASDVNYLYRILVKVYREGRTDLLQQYSPLALRRVWKGERFSWFMTQLLHDFGSHKDAWDQKMQEADREYFLTSPAGLVNIAENYVGLPFEEVA</sequence>
<evidence type="ECO:0000256" key="2">
    <source>
        <dbReference type="ARBA" id="ARBA00022827"/>
    </source>
</evidence>
<organism evidence="5 6">
    <name type="scientific">Pseudomonas taiwanensis SJ9</name>
    <dbReference type="NCBI Taxonomy" id="1388762"/>
    <lineage>
        <taxon>Bacteria</taxon>
        <taxon>Pseudomonadati</taxon>
        <taxon>Pseudomonadota</taxon>
        <taxon>Gammaproteobacteria</taxon>
        <taxon>Pseudomonadales</taxon>
        <taxon>Pseudomonadaceae</taxon>
        <taxon>Pseudomonas</taxon>
    </lineage>
</organism>
<keyword evidence="5" id="KW-0503">Monooxygenase</keyword>
<dbReference type="GO" id="GO:0043639">
    <property type="term" value="P:benzoate catabolic process"/>
    <property type="evidence" value="ECO:0007669"/>
    <property type="project" value="InterPro"/>
</dbReference>
<dbReference type="Proteomes" id="UP000018511">
    <property type="component" value="Unassembled WGS sequence"/>
</dbReference>
<dbReference type="SUPFAM" id="SSF54373">
    <property type="entry name" value="FAD-linked reductases, C-terminal domain"/>
    <property type="match status" value="1"/>
</dbReference>
<reference evidence="5 6" key="1">
    <citation type="submission" date="2013-10" db="EMBL/GenBank/DDBJ databases">
        <title>Whole Genome Shotgun Sequence of Pseudomonas taiwanensis SJ9.</title>
        <authorList>
            <person name="Hong S.-J."/>
            <person name="Shin J.-H."/>
        </authorList>
    </citation>
    <scope>NUCLEOTIDE SEQUENCE [LARGE SCALE GENOMIC DNA]</scope>
    <source>
        <strain evidence="5 6">SJ9</strain>
    </source>
</reference>
<protein>
    <recommendedName>
        <fullName evidence="3">4-hydroxybenzoate 3-monooxygenase</fullName>
        <ecNumber evidence="3">1.14.13.2</ecNumber>
    </recommendedName>
</protein>
<dbReference type="SUPFAM" id="SSF51905">
    <property type="entry name" value="FAD/NAD(P)-binding domain"/>
    <property type="match status" value="1"/>
</dbReference>
<keyword evidence="1" id="KW-0285">Flavoprotein</keyword>
<comment type="caution">
    <text evidence="5">The sequence shown here is derived from an EMBL/GenBank/DDBJ whole genome shotgun (WGS) entry which is preliminary data.</text>
</comment>
<dbReference type="GO" id="GO:0018659">
    <property type="term" value="F:4-hydroxybenzoate 3-monooxygenase activity"/>
    <property type="evidence" value="ECO:0007669"/>
    <property type="project" value="UniProtKB-UniRule"/>
</dbReference>
<evidence type="ECO:0000256" key="1">
    <source>
        <dbReference type="ARBA" id="ARBA00022630"/>
    </source>
</evidence>
<dbReference type="GO" id="GO:0071949">
    <property type="term" value="F:FAD binding"/>
    <property type="evidence" value="ECO:0007669"/>
    <property type="project" value="InterPro"/>
</dbReference>
<dbReference type="EC" id="1.14.13.2" evidence="3"/>
<dbReference type="PANTHER" id="PTHR43004:SF3">
    <property type="entry name" value="P-HYDROXYBENZOATE HYDROXYLASE"/>
    <property type="match status" value="1"/>
</dbReference>
<dbReference type="NCBIfam" id="TIGR02360">
    <property type="entry name" value="pbenz_hydroxyl"/>
    <property type="match status" value="1"/>
</dbReference>
<evidence type="ECO:0000256" key="3">
    <source>
        <dbReference type="NCBIfam" id="TIGR02360"/>
    </source>
</evidence>
<accession>V7DEJ5</accession>
<dbReference type="AlphaFoldDB" id="V7DEJ5"/>
<feature type="domain" description="FAD-binding" evidence="4">
    <location>
        <begin position="20"/>
        <end position="360"/>
    </location>
</feature>
<dbReference type="Pfam" id="PF01494">
    <property type="entry name" value="FAD_binding_3"/>
    <property type="match status" value="1"/>
</dbReference>
<dbReference type="NCBIfam" id="NF006091">
    <property type="entry name" value="PRK08243.1"/>
    <property type="match status" value="1"/>
</dbReference>
<gene>
    <name evidence="5" type="ORF">O164_09065</name>
</gene>
<dbReference type="EMBL" id="AXUP01000103">
    <property type="protein sequence ID" value="ESW39960.1"/>
    <property type="molecule type" value="Genomic_DNA"/>
</dbReference>
<evidence type="ECO:0000313" key="6">
    <source>
        <dbReference type="Proteomes" id="UP000018511"/>
    </source>
</evidence>
<evidence type="ECO:0000313" key="5">
    <source>
        <dbReference type="EMBL" id="ESW39960.1"/>
    </source>
</evidence>
<keyword evidence="2" id="KW-0274">FAD</keyword>
<dbReference type="Gene3D" id="3.50.50.60">
    <property type="entry name" value="FAD/NAD(P)-binding domain"/>
    <property type="match status" value="1"/>
</dbReference>
<dbReference type="PATRIC" id="fig|1388762.3.peg.1817"/>
<keyword evidence="5" id="KW-0560">Oxidoreductase</keyword>
<name>V7DEJ5_9PSED</name>